<keyword evidence="2" id="KW-0812">Transmembrane</keyword>
<evidence type="ECO:0000256" key="1">
    <source>
        <dbReference type="SAM" id="MobiDB-lite"/>
    </source>
</evidence>
<organism evidence="3 4">
    <name type="scientific">Nocardioides perillae</name>
    <dbReference type="NCBI Taxonomy" id="1119534"/>
    <lineage>
        <taxon>Bacteria</taxon>
        <taxon>Bacillati</taxon>
        <taxon>Actinomycetota</taxon>
        <taxon>Actinomycetes</taxon>
        <taxon>Propionibacteriales</taxon>
        <taxon>Nocardioidaceae</taxon>
        <taxon>Nocardioides</taxon>
    </lineage>
</organism>
<gene>
    <name evidence="3" type="ORF">BJ989_000646</name>
</gene>
<keyword evidence="4" id="KW-1185">Reference proteome</keyword>
<evidence type="ECO:0000313" key="3">
    <source>
        <dbReference type="EMBL" id="NYG54342.1"/>
    </source>
</evidence>
<accession>A0A7Y9UKU9</accession>
<keyword evidence="2" id="KW-0472">Membrane</keyword>
<evidence type="ECO:0000256" key="2">
    <source>
        <dbReference type="SAM" id="Phobius"/>
    </source>
</evidence>
<dbReference type="Proteomes" id="UP000544110">
    <property type="component" value="Unassembled WGS sequence"/>
</dbReference>
<reference evidence="3 4" key="1">
    <citation type="submission" date="2020-07" db="EMBL/GenBank/DDBJ databases">
        <title>Sequencing the genomes of 1000 actinobacteria strains.</title>
        <authorList>
            <person name="Klenk H.-P."/>
        </authorList>
    </citation>
    <scope>NUCLEOTIDE SEQUENCE [LARGE SCALE GENOMIC DNA]</scope>
    <source>
        <strain evidence="3 4">DSM 24552</strain>
    </source>
</reference>
<keyword evidence="2" id="KW-1133">Transmembrane helix</keyword>
<dbReference type="AlphaFoldDB" id="A0A7Y9UKU9"/>
<proteinExistence type="predicted"/>
<feature type="transmembrane region" description="Helical" evidence="2">
    <location>
        <begin position="20"/>
        <end position="45"/>
    </location>
</feature>
<protein>
    <submittedName>
        <fullName evidence="3">Uncharacterized protein</fullName>
    </submittedName>
</protein>
<dbReference type="RefSeq" id="WP_179516983.1">
    <property type="nucleotide sequence ID" value="NZ_JACCAC010000001.1"/>
</dbReference>
<feature type="region of interest" description="Disordered" evidence="1">
    <location>
        <begin position="48"/>
        <end position="83"/>
    </location>
</feature>
<feature type="compositionally biased region" description="Pro residues" evidence="1">
    <location>
        <begin position="74"/>
        <end position="83"/>
    </location>
</feature>
<dbReference type="EMBL" id="JACCAC010000001">
    <property type="protein sequence ID" value="NYG54342.1"/>
    <property type="molecule type" value="Genomic_DNA"/>
</dbReference>
<sequence length="83" mass="8418">MVRSRSERIAALPLRDGLRVAAVTGLVRALAGYAGVTALVLVVGVGTPTTAASPGERLDPGGPVRVVELDEPPVDPAPPAAWP</sequence>
<name>A0A7Y9UKU9_9ACTN</name>
<evidence type="ECO:0000313" key="4">
    <source>
        <dbReference type="Proteomes" id="UP000544110"/>
    </source>
</evidence>
<comment type="caution">
    <text evidence="3">The sequence shown here is derived from an EMBL/GenBank/DDBJ whole genome shotgun (WGS) entry which is preliminary data.</text>
</comment>